<feature type="signal peptide" evidence="2">
    <location>
        <begin position="1"/>
        <end position="16"/>
    </location>
</feature>
<sequence length="208" mass="23642">MALTWLTLLSKEICSATSSATSSERSPQLFPPPPQQSTSGEEWQRVRDAVVPNLGIGGVIDCDSEIREVREKYLSDLKDIRKMTDSHLCQGTKFATQRSRAKRRTRLGRGIRGGEGPLARHRLVCPTEGKLGLLLPPQRSKGENGNAGFVQNTRLWSVMEKNREEHAKFFTMLERKEVEDDFMRITGQQPLNKPKKRKKSVWKQLEVI</sequence>
<keyword evidence="4" id="KW-1185">Reference proteome</keyword>
<keyword evidence="2" id="KW-0732">Signal</keyword>
<evidence type="ECO:0000313" key="3">
    <source>
        <dbReference type="EMBL" id="PKI53604.1"/>
    </source>
</evidence>
<name>A0A2I0JBK3_PUNGR</name>
<accession>A0A2I0JBK3</accession>
<reference evidence="3 4" key="1">
    <citation type="submission" date="2017-11" db="EMBL/GenBank/DDBJ databases">
        <title>De-novo sequencing of pomegranate (Punica granatum L.) genome.</title>
        <authorList>
            <person name="Akparov Z."/>
            <person name="Amiraslanov A."/>
            <person name="Hajiyeva S."/>
            <person name="Abbasov M."/>
            <person name="Kaur K."/>
            <person name="Hamwieh A."/>
            <person name="Solovyev V."/>
            <person name="Salamov A."/>
            <person name="Braich B."/>
            <person name="Kosarev P."/>
            <person name="Mahmoud A."/>
            <person name="Hajiyev E."/>
            <person name="Babayeva S."/>
            <person name="Izzatullayeva V."/>
            <person name="Mammadov A."/>
            <person name="Mammadov A."/>
            <person name="Sharifova S."/>
            <person name="Ojaghi J."/>
            <person name="Eynullazada K."/>
            <person name="Bayramov B."/>
            <person name="Abdulazimova A."/>
            <person name="Shahmuradov I."/>
        </authorList>
    </citation>
    <scope>NUCLEOTIDE SEQUENCE [LARGE SCALE GENOMIC DNA]</scope>
    <source>
        <strain evidence="4">cv. AG2017</strain>
        <tissue evidence="3">Leaf</tissue>
    </source>
</reference>
<protein>
    <submittedName>
        <fullName evidence="3">Uncharacterized protein</fullName>
    </submittedName>
</protein>
<dbReference type="PANTHER" id="PTHR33130:SF43">
    <property type="entry name" value="OS01G0688600 PROTEIN"/>
    <property type="match status" value="1"/>
</dbReference>
<dbReference type="PANTHER" id="PTHR33130">
    <property type="entry name" value="PUTATIVE (DUF1639)-RELATED"/>
    <property type="match status" value="1"/>
</dbReference>
<evidence type="ECO:0000313" key="4">
    <source>
        <dbReference type="Proteomes" id="UP000233551"/>
    </source>
</evidence>
<dbReference type="EMBL" id="PGOL01001848">
    <property type="protein sequence ID" value="PKI53604.1"/>
    <property type="molecule type" value="Genomic_DNA"/>
</dbReference>
<dbReference type="AlphaFoldDB" id="A0A2I0JBK3"/>
<comment type="caution">
    <text evidence="3">The sequence shown here is derived from an EMBL/GenBank/DDBJ whole genome shotgun (WGS) entry which is preliminary data.</text>
</comment>
<evidence type="ECO:0000256" key="2">
    <source>
        <dbReference type="SAM" id="SignalP"/>
    </source>
</evidence>
<dbReference type="InterPro" id="IPR012438">
    <property type="entry name" value="DUF1639"/>
</dbReference>
<proteinExistence type="predicted"/>
<organism evidence="3 4">
    <name type="scientific">Punica granatum</name>
    <name type="common">Pomegranate</name>
    <dbReference type="NCBI Taxonomy" id="22663"/>
    <lineage>
        <taxon>Eukaryota</taxon>
        <taxon>Viridiplantae</taxon>
        <taxon>Streptophyta</taxon>
        <taxon>Embryophyta</taxon>
        <taxon>Tracheophyta</taxon>
        <taxon>Spermatophyta</taxon>
        <taxon>Magnoliopsida</taxon>
        <taxon>eudicotyledons</taxon>
        <taxon>Gunneridae</taxon>
        <taxon>Pentapetalae</taxon>
        <taxon>rosids</taxon>
        <taxon>malvids</taxon>
        <taxon>Myrtales</taxon>
        <taxon>Lythraceae</taxon>
        <taxon>Punica</taxon>
    </lineage>
</organism>
<gene>
    <name evidence="3" type="ORF">CRG98_026004</name>
</gene>
<dbReference type="Pfam" id="PF07797">
    <property type="entry name" value="DUF1639"/>
    <property type="match status" value="1"/>
</dbReference>
<evidence type="ECO:0000256" key="1">
    <source>
        <dbReference type="SAM" id="MobiDB-lite"/>
    </source>
</evidence>
<dbReference type="Proteomes" id="UP000233551">
    <property type="component" value="Unassembled WGS sequence"/>
</dbReference>
<feature type="chain" id="PRO_5014113863" evidence="2">
    <location>
        <begin position="17"/>
        <end position="208"/>
    </location>
</feature>
<feature type="region of interest" description="Disordered" evidence="1">
    <location>
        <begin position="19"/>
        <end position="43"/>
    </location>
</feature>